<dbReference type="EMBL" id="DSXI01000177">
    <property type="protein sequence ID" value="HGS04715.1"/>
    <property type="molecule type" value="Genomic_DNA"/>
</dbReference>
<evidence type="ECO:0008006" key="2">
    <source>
        <dbReference type="Google" id="ProtNLM"/>
    </source>
</evidence>
<sequence length="135" mass="14092">MPALTKDRATPYREGVEIEFPVAANAKIYAGSLVSANSSGYAVPAADTAGQKFLGVAMGQVDNTGGTNGAKSVVVRRAGVFEFDALSITQNMVGDGMFLIDDHTFDDAAGAANDIRCGVLVKYVSATKGWIDINK</sequence>
<organism evidence="1">
    <name type="scientific">Desulfobacca acetoxidans</name>
    <dbReference type="NCBI Taxonomy" id="60893"/>
    <lineage>
        <taxon>Bacteria</taxon>
        <taxon>Pseudomonadati</taxon>
        <taxon>Thermodesulfobacteriota</taxon>
        <taxon>Desulfobaccia</taxon>
        <taxon>Desulfobaccales</taxon>
        <taxon>Desulfobaccaceae</taxon>
        <taxon>Desulfobacca</taxon>
    </lineage>
</organism>
<name>A0A7V4G770_9BACT</name>
<evidence type="ECO:0000313" key="1">
    <source>
        <dbReference type="EMBL" id="HGS04715.1"/>
    </source>
</evidence>
<protein>
    <recommendedName>
        <fullName evidence="2">DUF2190 family protein</fullName>
    </recommendedName>
</protein>
<proteinExistence type="predicted"/>
<reference evidence="1" key="1">
    <citation type="journal article" date="2020" name="mSystems">
        <title>Genome- and Community-Level Interaction Insights into Carbon Utilization and Element Cycling Functions of Hydrothermarchaeota in Hydrothermal Sediment.</title>
        <authorList>
            <person name="Zhou Z."/>
            <person name="Liu Y."/>
            <person name="Xu W."/>
            <person name="Pan J."/>
            <person name="Luo Z.H."/>
            <person name="Li M."/>
        </authorList>
    </citation>
    <scope>NUCLEOTIDE SEQUENCE [LARGE SCALE GENOMIC DNA]</scope>
    <source>
        <strain evidence="1">SpSt-548</strain>
    </source>
</reference>
<gene>
    <name evidence="1" type="ORF">ENT08_03095</name>
</gene>
<accession>A0A7V4G770</accession>
<dbReference type="AlphaFoldDB" id="A0A7V4G770"/>
<comment type="caution">
    <text evidence="1">The sequence shown here is derived from an EMBL/GenBank/DDBJ whole genome shotgun (WGS) entry which is preliminary data.</text>
</comment>